<dbReference type="EMBL" id="CWJL01000035">
    <property type="protein sequence ID" value="CRY69142.1"/>
    <property type="molecule type" value="Genomic_DNA"/>
</dbReference>
<evidence type="ECO:0000259" key="1">
    <source>
        <dbReference type="Pfam" id="PF03781"/>
    </source>
</evidence>
<organism evidence="2 5">
    <name type="scientific">Yersinia pekkanenii</name>
    <dbReference type="NCBI Taxonomy" id="1288385"/>
    <lineage>
        <taxon>Bacteria</taxon>
        <taxon>Pseudomonadati</taxon>
        <taxon>Pseudomonadota</taxon>
        <taxon>Gammaproteobacteria</taxon>
        <taxon>Enterobacterales</taxon>
        <taxon>Yersiniaceae</taxon>
        <taxon>Yersinia</taxon>
    </lineage>
</organism>
<keyword evidence="2" id="KW-0418">Kinase</keyword>
<protein>
    <submittedName>
        <fullName evidence="2">Serine/threonine-protein kinase pkn1</fullName>
        <ecNumber evidence="2">2.7.11.1</ecNumber>
    </submittedName>
</protein>
<proteinExistence type="predicted"/>
<dbReference type="Gene3D" id="3.90.1580.10">
    <property type="entry name" value="paralog of FGE (formylglycine-generating enzyme)"/>
    <property type="match status" value="1"/>
</dbReference>
<dbReference type="Proteomes" id="UP000044625">
    <property type="component" value="Unassembled WGS sequence"/>
</dbReference>
<dbReference type="SUPFAM" id="SSF56436">
    <property type="entry name" value="C-type lectin-like"/>
    <property type="match status" value="1"/>
</dbReference>
<keyword evidence="2" id="KW-0808">Transferase</keyword>
<dbReference type="EC" id="2.7.11.1" evidence="2"/>
<dbReference type="InterPro" id="IPR005532">
    <property type="entry name" value="SUMF_dom"/>
</dbReference>
<reference evidence="2" key="3">
    <citation type="submission" date="2015-03" db="EMBL/GenBank/DDBJ databases">
        <authorList>
            <person name="Murphy D."/>
        </authorList>
    </citation>
    <scope>NUCLEOTIDE SEQUENCE [LARGE SCALE GENOMIC DNA]</scope>
    <source>
        <strain evidence="2">A125KOH2</strain>
    </source>
</reference>
<dbReference type="Pfam" id="PF03781">
    <property type="entry name" value="FGE-sulfatase"/>
    <property type="match status" value="1"/>
</dbReference>
<dbReference type="STRING" id="1288385.ERS137968_04282"/>
<evidence type="ECO:0000313" key="5">
    <source>
        <dbReference type="Proteomes" id="UP000045840"/>
    </source>
</evidence>
<evidence type="ECO:0000313" key="2">
    <source>
        <dbReference type="EMBL" id="CNI47482.1"/>
    </source>
</evidence>
<dbReference type="InterPro" id="IPR042095">
    <property type="entry name" value="SUMF_sf"/>
</dbReference>
<feature type="domain" description="Sulfatase-modifying factor enzyme-like" evidence="1">
    <location>
        <begin position="35"/>
        <end position="133"/>
    </location>
</feature>
<dbReference type="Proteomes" id="UP000045840">
    <property type="component" value="Unassembled WGS sequence"/>
</dbReference>
<dbReference type="EMBL" id="CQAZ01000054">
    <property type="protein sequence ID" value="CNI47482.1"/>
    <property type="molecule type" value="Genomic_DNA"/>
</dbReference>
<reference evidence="5" key="1">
    <citation type="submission" date="2015-03" db="EMBL/GenBank/DDBJ databases">
        <authorList>
            <consortium name="Pathogen Informatics"/>
        </authorList>
    </citation>
    <scope>NUCLEOTIDE SEQUENCE [LARGE SCALE GENOMIC DNA]</scope>
    <source>
        <strain evidence="5">A125KOH2</strain>
    </source>
</reference>
<evidence type="ECO:0000313" key="4">
    <source>
        <dbReference type="Proteomes" id="UP000044625"/>
    </source>
</evidence>
<accession>A0A0T9R8G2</accession>
<evidence type="ECO:0000313" key="3">
    <source>
        <dbReference type="EMBL" id="CRY69142.1"/>
    </source>
</evidence>
<gene>
    <name evidence="2" type="primary">pkn1_1</name>
    <name evidence="3" type="synonym">pkn1_4</name>
    <name evidence="2" type="ORF">ERS008529_04136</name>
    <name evidence="3" type="ORF">ERS137968_04282</name>
</gene>
<dbReference type="InterPro" id="IPR016187">
    <property type="entry name" value="CTDL_fold"/>
</dbReference>
<keyword evidence="4" id="KW-1185">Reference proteome</keyword>
<reference evidence="3 4" key="2">
    <citation type="submission" date="2015-03" db="EMBL/GenBank/DDBJ databases">
        <authorList>
            <consortium name="Pathogen Informatics"/>
            <person name="Murphy D."/>
        </authorList>
    </citation>
    <scope>NUCLEOTIDE SEQUENCE [LARGE SCALE GENOMIC DNA]</scope>
    <source>
        <strain evidence="4">type strain: CIP110230</strain>
        <strain evidence="3">Type strain: CIP110230</strain>
    </source>
</reference>
<sequence>MLHGIEGGYVIFATNNGKYEPGSNLANSVQKSEMLVDSGFSYPIGKFPPTPLGLFDMAGNGVDWISDWYDDSYYNNSPEINPQGPDNGVYKVIRGYQIGGGEFTNQTVYRQFSKPDPDNKDSGIFPKYNFRCVVNK</sequence>
<name>A0A0T9R8G2_9GAMM</name>
<dbReference type="GO" id="GO:0004674">
    <property type="term" value="F:protein serine/threonine kinase activity"/>
    <property type="evidence" value="ECO:0007669"/>
    <property type="project" value="UniProtKB-EC"/>
</dbReference>
<dbReference type="RefSeq" id="WP_268872769.1">
    <property type="nucleotide sequence ID" value="NZ_CAWMMU010000035.1"/>
</dbReference>
<dbReference type="AlphaFoldDB" id="A0A0T9R8G2"/>